<evidence type="ECO:0000256" key="2">
    <source>
        <dbReference type="ARBA" id="ARBA00008779"/>
    </source>
</evidence>
<accession>A0AAE1TYG5</accession>
<feature type="transmembrane region" description="Helical" evidence="3">
    <location>
        <begin position="190"/>
        <end position="207"/>
    </location>
</feature>
<dbReference type="Proteomes" id="UP001292094">
    <property type="component" value="Unassembled WGS sequence"/>
</dbReference>
<comment type="cofactor">
    <cofactor evidence="1">
        <name>Ca(2+)</name>
        <dbReference type="ChEBI" id="CHEBI:29108"/>
    </cofactor>
</comment>
<sequence>MKVLVWMLVLVLVVVGVVSSEGVDAPPNVLVLLADDLGIGDLGCYGNTTINTPNIDRLASEGVRLTHHLSAAAYCTPSRAALLTSRFPTRYGMDANRVLQIPVILHTTSNAALPKDEVTIAEAFQAANYTTALVGKWHLGMECSFLGKSCLGPSNHGFHSFFGIPTTLFFEFGEPGSFWVFPLWKMMNRALIATWLIIMCSLMFGYYKKILKASHIMAILLISHFLFIFLWFTFNHCNFTSGASTLSWAAYVLLLPFRLLDGNPARPPSTSSVRVSEWFRTNYNSFLFRDNKLVEKPIQLEGLTQKLVQESTQFLTSRAKDNRPFFLMHSFTHVHTPMFSARHWKGRSRHGRYGDNVEELDEGVGAILDTLRELGLEKNTLVYFTSDHGGHLEAVEPGTMERIGGHNGRFKGGKGQGGSEGGIRVPGLYRWPGILPTGVTVDVPTSLMDLMPTVLSLTGLPNITQLVPRSADKELDGVDISRLLTEYNVVEERGKNEHTGKDQHPTRRIFLHHCQEDVHAMRLYTGEHVYKMYLYRHQWHKGSTQCGWGPMNYCPCFTQIYNLTTQPMLYDLIQDPYEDYPPITHNTSEYKAVTRELLAYLQQWRDRVYFPPSQISSWGNFMWRFWVQP</sequence>
<name>A0AAE1TYG5_9EUCA</name>
<dbReference type="PANTHER" id="PTHR42693:SF49">
    <property type="entry name" value="SULFATASE N-TERMINAL DOMAIN-CONTAINING PROTEIN"/>
    <property type="match status" value="1"/>
</dbReference>
<dbReference type="InterPro" id="IPR000917">
    <property type="entry name" value="Sulfatase_N"/>
</dbReference>
<evidence type="ECO:0000256" key="4">
    <source>
        <dbReference type="SAM" id="SignalP"/>
    </source>
</evidence>
<keyword evidence="4" id="KW-0732">Signal</keyword>
<dbReference type="Pfam" id="PF14707">
    <property type="entry name" value="Sulfatase_C"/>
    <property type="match status" value="1"/>
</dbReference>
<dbReference type="InterPro" id="IPR050738">
    <property type="entry name" value="Sulfatase"/>
</dbReference>
<dbReference type="GO" id="GO:0004065">
    <property type="term" value="F:arylsulfatase activity"/>
    <property type="evidence" value="ECO:0007669"/>
    <property type="project" value="TreeGrafter"/>
</dbReference>
<keyword evidence="3" id="KW-0812">Transmembrane</keyword>
<dbReference type="SUPFAM" id="SSF53649">
    <property type="entry name" value="Alkaline phosphatase-like"/>
    <property type="match status" value="1"/>
</dbReference>
<comment type="caution">
    <text evidence="6">The sequence shown here is derived from an EMBL/GenBank/DDBJ whole genome shotgun (WGS) entry which is preliminary data.</text>
</comment>
<reference evidence="6" key="1">
    <citation type="submission" date="2023-11" db="EMBL/GenBank/DDBJ databases">
        <title>Genome assemblies of two species of porcelain crab, Petrolisthes cinctipes and Petrolisthes manimaculis (Anomura: Porcellanidae).</title>
        <authorList>
            <person name="Angst P."/>
        </authorList>
    </citation>
    <scope>NUCLEOTIDE SEQUENCE</scope>
    <source>
        <strain evidence="6">PB745_02</strain>
        <tissue evidence="6">Gill</tissue>
    </source>
</reference>
<dbReference type="Gene3D" id="3.40.720.10">
    <property type="entry name" value="Alkaline Phosphatase, subunit A"/>
    <property type="match status" value="2"/>
</dbReference>
<dbReference type="Gene3D" id="3.30.1120.10">
    <property type="match status" value="1"/>
</dbReference>
<evidence type="ECO:0000313" key="7">
    <source>
        <dbReference type="Proteomes" id="UP001292094"/>
    </source>
</evidence>
<feature type="transmembrane region" description="Helical" evidence="3">
    <location>
        <begin position="214"/>
        <end position="234"/>
    </location>
</feature>
<comment type="similarity">
    <text evidence="2">Belongs to the sulfatase family.</text>
</comment>
<protein>
    <recommendedName>
        <fullName evidence="5">Sulfatase N-terminal domain-containing protein</fullName>
    </recommendedName>
</protein>
<evidence type="ECO:0000313" key="6">
    <source>
        <dbReference type="EMBL" id="KAK4299720.1"/>
    </source>
</evidence>
<proteinExistence type="inferred from homology"/>
<dbReference type="PANTHER" id="PTHR42693">
    <property type="entry name" value="ARYLSULFATASE FAMILY MEMBER"/>
    <property type="match status" value="1"/>
</dbReference>
<feature type="signal peptide" evidence="4">
    <location>
        <begin position="1"/>
        <end position="20"/>
    </location>
</feature>
<dbReference type="EMBL" id="JAWZYT010003181">
    <property type="protein sequence ID" value="KAK4299720.1"/>
    <property type="molecule type" value="Genomic_DNA"/>
</dbReference>
<keyword evidence="3" id="KW-0472">Membrane</keyword>
<feature type="domain" description="Sulfatase N-terminal" evidence="5">
    <location>
        <begin position="27"/>
        <end position="166"/>
    </location>
</feature>
<feature type="domain" description="Sulfatase N-terminal" evidence="5">
    <location>
        <begin position="277"/>
        <end position="459"/>
    </location>
</feature>
<evidence type="ECO:0000256" key="3">
    <source>
        <dbReference type="SAM" id="Phobius"/>
    </source>
</evidence>
<feature type="chain" id="PRO_5042242900" description="Sulfatase N-terminal domain-containing protein" evidence="4">
    <location>
        <begin position="21"/>
        <end position="629"/>
    </location>
</feature>
<organism evidence="6 7">
    <name type="scientific">Petrolisthes manimaculis</name>
    <dbReference type="NCBI Taxonomy" id="1843537"/>
    <lineage>
        <taxon>Eukaryota</taxon>
        <taxon>Metazoa</taxon>
        <taxon>Ecdysozoa</taxon>
        <taxon>Arthropoda</taxon>
        <taxon>Crustacea</taxon>
        <taxon>Multicrustacea</taxon>
        <taxon>Malacostraca</taxon>
        <taxon>Eumalacostraca</taxon>
        <taxon>Eucarida</taxon>
        <taxon>Decapoda</taxon>
        <taxon>Pleocyemata</taxon>
        <taxon>Anomura</taxon>
        <taxon>Galatheoidea</taxon>
        <taxon>Porcellanidae</taxon>
        <taxon>Petrolisthes</taxon>
    </lineage>
</organism>
<evidence type="ECO:0000256" key="1">
    <source>
        <dbReference type="ARBA" id="ARBA00001913"/>
    </source>
</evidence>
<gene>
    <name evidence="6" type="ORF">Pmani_028019</name>
</gene>
<dbReference type="InterPro" id="IPR017850">
    <property type="entry name" value="Alkaline_phosphatase_core_sf"/>
</dbReference>
<evidence type="ECO:0000259" key="5">
    <source>
        <dbReference type="Pfam" id="PF00884"/>
    </source>
</evidence>
<dbReference type="AlphaFoldDB" id="A0AAE1TYG5"/>
<dbReference type="Pfam" id="PF00884">
    <property type="entry name" value="Sulfatase"/>
    <property type="match status" value="2"/>
</dbReference>
<keyword evidence="3" id="KW-1133">Transmembrane helix</keyword>
<keyword evidence="7" id="KW-1185">Reference proteome</keyword>